<evidence type="ECO:0000256" key="6">
    <source>
        <dbReference type="ARBA" id="ARBA00023136"/>
    </source>
</evidence>
<evidence type="ECO:0000256" key="5">
    <source>
        <dbReference type="ARBA" id="ARBA00022989"/>
    </source>
</evidence>
<evidence type="ECO:0000256" key="4">
    <source>
        <dbReference type="ARBA" id="ARBA00022692"/>
    </source>
</evidence>
<keyword evidence="4 7" id="KW-0812">Transmembrane</keyword>
<evidence type="ECO:0000313" key="9">
    <source>
        <dbReference type="Proteomes" id="UP000800981"/>
    </source>
</evidence>
<dbReference type="Proteomes" id="UP000800981">
    <property type="component" value="Unassembled WGS sequence"/>
</dbReference>
<keyword evidence="6 7" id="KW-0472">Membrane</keyword>
<organism evidence="8 9">
    <name type="scientific">Motilibacter deserti</name>
    <dbReference type="NCBI Taxonomy" id="2714956"/>
    <lineage>
        <taxon>Bacteria</taxon>
        <taxon>Bacillati</taxon>
        <taxon>Actinomycetota</taxon>
        <taxon>Actinomycetes</taxon>
        <taxon>Motilibacterales</taxon>
        <taxon>Motilibacteraceae</taxon>
        <taxon>Motilibacter</taxon>
    </lineage>
</organism>
<comment type="similarity">
    <text evidence="2">Belongs to the UPF0410 family.</text>
</comment>
<comment type="subcellular location">
    <subcellularLocation>
        <location evidence="1">Cell membrane</location>
        <topology evidence="1">Multi-pass membrane protein</topology>
    </subcellularLocation>
</comment>
<evidence type="ECO:0000256" key="3">
    <source>
        <dbReference type="ARBA" id="ARBA00022475"/>
    </source>
</evidence>
<feature type="transmembrane region" description="Helical" evidence="7">
    <location>
        <begin position="24"/>
        <end position="46"/>
    </location>
</feature>
<keyword evidence="5 7" id="KW-1133">Transmembrane helix</keyword>
<sequence>MIIVALIAGFIARAVVPGRDPMGLGGTLLLGVVGSFIGGFLGFLLFGRDFEDGAAQTSGIIGSIIGAVIALLIYRQVRGNSHARI</sequence>
<name>A0ABX0GQV3_9ACTN</name>
<evidence type="ECO:0000256" key="2">
    <source>
        <dbReference type="ARBA" id="ARBA00011006"/>
    </source>
</evidence>
<dbReference type="Pfam" id="PF04226">
    <property type="entry name" value="Transgly_assoc"/>
    <property type="match status" value="1"/>
</dbReference>
<dbReference type="EMBL" id="JAANNP010000001">
    <property type="protein sequence ID" value="NHC12501.1"/>
    <property type="molecule type" value="Genomic_DNA"/>
</dbReference>
<dbReference type="PANTHER" id="PTHR33884">
    <property type="entry name" value="UPF0410 PROTEIN YMGE"/>
    <property type="match status" value="1"/>
</dbReference>
<proteinExistence type="inferred from homology"/>
<gene>
    <name evidence="8" type="ORF">G9H71_01720</name>
</gene>
<keyword evidence="9" id="KW-1185">Reference proteome</keyword>
<reference evidence="8 9" key="1">
    <citation type="submission" date="2020-03" db="EMBL/GenBank/DDBJ databases">
        <title>Two novel Motilibacter sp.</title>
        <authorList>
            <person name="Liu S."/>
        </authorList>
    </citation>
    <scope>NUCLEOTIDE SEQUENCE [LARGE SCALE GENOMIC DNA]</scope>
    <source>
        <strain evidence="8 9">E257</strain>
    </source>
</reference>
<evidence type="ECO:0000256" key="7">
    <source>
        <dbReference type="SAM" id="Phobius"/>
    </source>
</evidence>
<feature type="transmembrane region" description="Helical" evidence="7">
    <location>
        <begin position="58"/>
        <end position="77"/>
    </location>
</feature>
<accession>A0ABX0GQV3</accession>
<protein>
    <submittedName>
        <fullName evidence="8">GlsB/YeaQ/YmgE family stress response membrane protein</fullName>
    </submittedName>
</protein>
<dbReference type="PANTHER" id="PTHR33884:SF3">
    <property type="entry name" value="UPF0410 PROTEIN YMGE"/>
    <property type="match status" value="1"/>
</dbReference>
<evidence type="ECO:0000313" key="8">
    <source>
        <dbReference type="EMBL" id="NHC12501.1"/>
    </source>
</evidence>
<comment type="caution">
    <text evidence="8">The sequence shown here is derived from an EMBL/GenBank/DDBJ whole genome shotgun (WGS) entry which is preliminary data.</text>
</comment>
<dbReference type="InterPro" id="IPR007341">
    <property type="entry name" value="Transgly_assoc"/>
</dbReference>
<evidence type="ECO:0000256" key="1">
    <source>
        <dbReference type="ARBA" id="ARBA00004651"/>
    </source>
</evidence>
<keyword evidence="3" id="KW-1003">Cell membrane</keyword>